<feature type="chain" id="PRO_5044705416" evidence="1">
    <location>
        <begin position="25"/>
        <end position="182"/>
    </location>
</feature>
<evidence type="ECO:0000313" key="4">
    <source>
        <dbReference type="Proteomes" id="UP001304515"/>
    </source>
</evidence>
<dbReference type="KEGG" id="fcj:RN605_09445"/>
<dbReference type="Proteomes" id="UP001304515">
    <property type="component" value="Chromosome"/>
</dbReference>
<proteinExistence type="predicted"/>
<organism evidence="3 4">
    <name type="scientific">Flavobacterium capsici</name>
    <dbReference type="NCBI Taxonomy" id="3075618"/>
    <lineage>
        <taxon>Bacteria</taxon>
        <taxon>Pseudomonadati</taxon>
        <taxon>Bacteroidota</taxon>
        <taxon>Flavobacteriia</taxon>
        <taxon>Flavobacteriales</taxon>
        <taxon>Flavobacteriaceae</taxon>
        <taxon>Flavobacterium</taxon>
    </lineage>
</organism>
<dbReference type="PROSITE" id="PS51257">
    <property type="entry name" value="PROKAR_LIPOPROTEIN"/>
    <property type="match status" value="1"/>
</dbReference>
<evidence type="ECO:0000256" key="1">
    <source>
        <dbReference type="SAM" id="SignalP"/>
    </source>
</evidence>
<dbReference type="RefSeq" id="WP_313324410.1">
    <property type="nucleotide sequence ID" value="NZ_CP134878.1"/>
</dbReference>
<dbReference type="Gene3D" id="3.40.1000.10">
    <property type="entry name" value="Mog1/PsbP, alpha/beta/alpha sandwich"/>
    <property type="match status" value="1"/>
</dbReference>
<sequence length="182" mass="21090">MSKKRRLGMVMLGLSMMVLSFGCAKKEVKKATFHSEHGVTITYPEDWEIKKEELHAGMPILLMKNDNANEEEFNSNINLNIISHKGEELDFNKFMQINKNYLTLHNIKLQEEAAVTIDGHPAYKLVYHMVDQGDALTLVQYLQLYDEVGYTTTFVCLDEKYDALKEEAIEIMEGFHYDFNKK</sequence>
<keyword evidence="1" id="KW-0732">Signal</keyword>
<name>A0AA96J4T3_9FLAO</name>
<accession>A0AA96J4T3</accession>
<dbReference type="AlphaFoldDB" id="A0AA96J4T3"/>
<keyword evidence="4" id="KW-1185">Reference proteome</keyword>
<reference evidence="3 4" key="1">
    <citation type="submission" date="2023-09" db="EMBL/GenBank/DDBJ databases">
        <title>Flavobacterium sp. a novel bacteria isolate from Pepper rhizosphere.</title>
        <authorList>
            <person name="Peng Y."/>
            <person name="Lee J."/>
        </authorList>
    </citation>
    <scope>NUCLEOTIDE SEQUENCE [LARGE SCALE GENOMIC DNA]</scope>
    <source>
        <strain evidence="2">PMR2A8</strain>
        <strain evidence="3 4">PMTSA4</strain>
    </source>
</reference>
<evidence type="ECO:0000313" key="2">
    <source>
        <dbReference type="EMBL" id="WNM19519.1"/>
    </source>
</evidence>
<accession>A0AA96EVT9</accession>
<protein>
    <submittedName>
        <fullName evidence="3">PsbP-related protein</fullName>
    </submittedName>
</protein>
<dbReference type="EMBL" id="CP134890">
    <property type="protein sequence ID" value="WNM20908.1"/>
    <property type="molecule type" value="Genomic_DNA"/>
</dbReference>
<gene>
    <name evidence="3" type="ORF">RN605_09445</name>
    <name evidence="2" type="ORF">RN608_02275</name>
</gene>
<feature type="signal peptide" evidence="1">
    <location>
        <begin position="1"/>
        <end position="24"/>
    </location>
</feature>
<dbReference type="Pfam" id="PF18933">
    <property type="entry name" value="PsbP_2"/>
    <property type="match status" value="1"/>
</dbReference>
<dbReference type="EMBL" id="CP134878">
    <property type="protein sequence ID" value="WNM19519.1"/>
    <property type="molecule type" value="Genomic_DNA"/>
</dbReference>
<evidence type="ECO:0000313" key="3">
    <source>
        <dbReference type="EMBL" id="WNM20908.1"/>
    </source>
</evidence>